<evidence type="ECO:0000256" key="1">
    <source>
        <dbReference type="SAM" id="SignalP"/>
    </source>
</evidence>
<dbReference type="Proteomes" id="UP000249542">
    <property type="component" value="Unassembled WGS sequence"/>
</dbReference>
<keyword evidence="3" id="KW-1185">Reference proteome</keyword>
<evidence type="ECO:0000313" key="2">
    <source>
        <dbReference type="EMBL" id="PZW40637.1"/>
    </source>
</evidence>
<gene>
    <name evidence="2" type="ORF">LX95_01705</name>
</gene>
<dbReference type="Pfam" id="PF19765">
    <property type="entry name" value="DUF6252"/>
    <property type="match status" value="2"/>
</dbReference>
<dbReference type="InterPro" id="IPR046219">
    <property type="entry name" value="DUF6252"/>
</dbReference>
<comment type="caution">
    <text evidence="2">The sequence shown here is derived from an EMBL/GenBank/DDBJ whole genome shotgun (WGS) entry which is preliminary data.</text>
</comment>
<reference evidence="2 3" key="1">
    <citation type="submission" date="2018-06" db="EMBL/GenBank/DDBJ databases">
        <title>Genomic Encyclopedia of Archaeal and Bacterial Type Strains, Phase II (KMG-II): from individual species to whole genera.</title>
        <authorList>
            <person name="Goeker M."/>
        </authorList>
    </citation>
    <scope>NUCLEOTIDE SEQUENCE [LARGE SCALE GENOMIC DNA]</scope>
    <source>
        <strain evidence="2 3">DSM 15361</strain>
    </source>
</reference>
<proteinExistence type="predicted"/>
<evidence type="ECO:0000313" key="3">
    <source>
        <dbReference type="Proteomes" id="UP000249542"/>
    </source>
</evidence>
<organism evidence="2 3">
    <name type="scientific">Mesonia algae</name>
    <dbReference type="NCBI Taxonomy" id="213248"/>
    <lineage>
        <taxon>Bacteria</taxon>
        <taxon>Pseudomonadati</taxon>
        <taxon>Bacteroidota</taxon>
        <taxon>Flavobacteriia</taxon>
        <taxon>Flavobacteriales</taxon>
        <taxon>Flavobacteriaceae</taxon>
        <taxon>Mesonia</taxon>
    </lineage>
</organism>
<feature type="chain" id="PRO_5015990290" evidence="1">
    <location>
        <begin position="24"/>
        <end position="304"/>
    </location>
</feature>
<dbReference type="PROSITE" id="PS51257">
    <property type="entry name" value="PROKAR_LIPOPROTEIN"/>
    <property type="match status" value="1"/>
</dbReference>
<name>A0A2W7IMQ7_9FLAO</name>
<protein>
    <submittedName>
        <fullName evidence="2">Uncharacterized protein</fullName>
    </submittedName>
</protein>
<dbReference type="RefSeq" id="WP_146240768.1">
    <property type="nucleotide sequence ID" value="NZ_QKYV01000004.1"/>
</dbReference>
<feature type="signal peptide" evidence="1">
    <location>
        <begin position="1"/>
        <end position="23"/>
    </location>
</feature>
<sequence>MKNMTLFRPLFLLLAIVSFVSCDNEPLEGEFEASTPNNNNPQANFQVDIDGETFIANQSQVVTQNGVTLITGIKTNGSAVTITLAGNGDGTYTLDSGLASAGYAVAGETPYLIDDQQSATVEITDYDTTVGIASGTFSYTVTRTINDENGEEITETLNLTNGEFTNVPLSTDENPNPGDTEFFINFTVDGDDYSFEASTIDSLKRLVSGDNENPDAFKGISLWMPLDVAEGTYDIIDTTGSDLEAYTAEYDSASDNLYLDATAGTIEITELTNEYIKGTFNFSGVDESGNEIVITGGEFTAPIP</sequence>
<dbReference type="AlphaFoldDB" id="A0A2W7IMQ7"/>
<accession>A0A2W7IMQ7</accession>
<keyword evidence="1" id="KW-0732">Signal</keyword>
<dbReference type="EMBL" id="QKYV01000004">
    <property type="protein sequence ID" value="PZW40637.1"/>
    <property type="molecule type" value="Genomic_DNA"/>
</dbReference>